<dbReference type="EMBL" id="CP013235">
    <property type="protein sequence ID" value="AMP10374.1"/>
    <property type="molecule type" value="Genomic_DNA"/>
</dbReference>
<keyword evidence="2" id="KW-1185">Reference proteome</keyword>
<dbReference type="AlphaFoldDB" id="A0A127PRT2"/>
<proteinExistence type="predicted"/>
<gene>
    <name evidence="1" type="ORF">CAter282_2643</name>
</gene>
<protein>
    <submittedName>
        <fullName evidence="1">Putative histone H1-like HC2</fullName>
    </submittedName>
</protein>
<dbReference type="PATRIC" id="fig|279058.17.peg.2886"/>
<dbReference type="Proteomes" id="UP000071778">
    <property type="component" value="Chromosome"/>
</dbReference>
<reference evidence="1 2" key="1">
    <citation type="submission" date="2015-11" db="EMBL/GenBank/DDBJ databases">
        <title>Exploring the genomic traits of fungus-feeding bacterial genus Collimonas.</title>
        <authorList>
            <person name="Song C."/>
            <person name="Schmidt R."/>
            <person name="de Jager V."/>
            <person name="Krzyzanowska D."/>
            <person name="Jongedijk E."/>
            <person name="Cankar K."/>
            <person name="Beekwilder J."/>
            <person name="van Veen A."/>
            <person name="de Boer W."/>
            <person name="van Veen J.A."/>
            <person name="Garbeva P."/>
        </authorList>
    </citation>
    <scope>NUCLEOTIDE SEQUENCE [LARGE SCALE GENOMIC DNA]</scope>
    <source>
        <strain evidence="1 2">Ter282</strain>
    </source>
</reference>
<sequence length="94" mass="10167">MPSGKPTSGIKSLPDSKAKVKKAKLVRDSFTMPADEYQVLGDVKKLFLKAGLEVKKSELLRVGVALIRDLDLANLKLAVASLPPVKAGRPKKEK</sequence>
<evidence type="ECO:0000313" key="2">
    <source>
        <dbReference type="Proteomes" id="UP000071778"/>
    </source>
</evidence>
<organism evidence="1 2">
    <name type="scientific">Collimonas arenae</name>
    <dbReference type="NCBI Taxonomy" id="279058"/>
    <lineage>
        <taxon>Bacteria</taxon>
        <taxon>Pseudomonadati</taxon>
        <taxon>Pseudomonadota</taxon>
        <taxon>Betaproteobacteria</taxon>
        <taxon>Burkholderiales</taxon>
        <taxon>Oxalobacteraceae</taxon>
        <taxon>Collimonas</taxon>
    </lineage>
</organism>
<accession>A0A127PRT2</accession>
<name>A0A127PRT2_9BURK</name>
<evidence type="ECO:0000313" key="1">
    <source>
        <dbReference type="EMBL" id="AMP10374.1"/>
    </source>
</evidence>